<sequence>MILFCVIPDEQNETVRLSATIQEEWISRIAEGDMQALEKLYYASYQAVYALLLSILKNHQDAEDILQDTFINIKNGAHLYQKKDGK</sequence>
<dbReference type="InterPro" id="IPR007627">
    <property type="entry name" value="RNA_pol_sigma70_r2"/>
</dbReference>
<organism evidence="2 3">
    <name type="scientific">Candidatus Blautia faecigallinarum</name>
    <dbReference type="NCBI Taxonomy" id="2838488"/>
    <lineage>
        <taxon>Bacteria</taxon>
        <taxon>Bacillati</taxon>
        <taxon>Bacillota</taxon>
        <taxon>Clostridia</taxon>
        <taxon>Lachnospirales</taxon>
        <taxon>Lachnospiraceae</taxon>
        <taxon>Blautia</taxon>
    </lineage>
</organism>
<dbReference type="InterPro" id="IPR013325">
    <property type="entry name" value="RNA_pol_sigma_r2"/>
</dbReference>
<name>A0A9D2DUM4_9FIRM</name>
<dbReference type="Pfam" id="PF04542">
    <property type="entry name" value="Sigma70_r2"/>
    <property type="match status" value="1"/>
</dbReference>
<feature type="non-terminal residue" evidence="2">
    <location>
        <position position="86"/>
    </location>
</feature>
<dbReference type="Gene3D" id="1.10.1740.10">
    <property type="match status" value="1"/>
</dbReference>
<protein>
    <submittedName>
        <fullName evidence="2">RNA polymerase sigma factor</fullName>
    </submittedName>
</protein>
<evidence type="ECO:0000313" key="2">
    <source>
        <dbReference type="EMBL" id="HIZ23393.1"/>
    </source>
</evidence>
<reference evidence="2" key="2">
    <citation type="submission" date="2021-04" db="EMBL/GenBank/DDBJ databases">
        <authorList>
            <person name="Gilroy R."/>
        </authorList>
    </citation>
    <scope>NUCLEOTIDE SEQUENCE</scope>
    <source>
        <strain evidence="2">14324</strain>
    </source>
</reference>
<dbReference type="SUPFAM" id="SSF88946">
    <property type="entry name" value="Sigma2 domain of RNA polymerase sigma factors"/>
    <property type="match status" value="1"/>
</dbReference>
<gene>
    <name evidence="2" type="ORF">IAA21_11465</name>
</gene>
<evidence type="ECO:0000313" key="3">
    <source>
        <dbReference type="Proteomes" id="UP000824041"/>
    </source>
</evidence>
<feature type="domain" description="RNA polymerase sigma-70 region 2" evidence="1">
    <location>
        <begin position="42"/>
        <end position="84"/>
    </location>
</feature>
<dbReference type="GO" id="GO:0006352">
    <property type="term" value="P:DNA-templated transcription initiation"/>
    <property type="evidence" value="ECO:0007669"/>
    <property type="project" value="InterPro"/>
</dbReference>
<accession>A0A9D2DUM4</accession>
<evidence type="ECO:0000259" key="1">
    <source>
        <dbReference type="Pfam" id="PF04542"/>
    </source>
</evidence>
<proteinExistence type="predicted"/>
<comment type="caution">
    <text evidence="2">The sequence shown here is derived from an EMBL/GenBank/DDBJ whole genome shotgun (WGS) entry which is preliminary data.</text>
</comment>
<dbReference type="AlphaFoldDB" id="A0A9D2DUM4"/>
<dbReference type="EMBL" id="DXBU01000153">
    <property type="protein sequence ID" value="HIZ23393.1"/>
    <property type="molecule type" value="Genomic_DNA"/>
</dbReference>
<dbReference type="GO" id="GO:0003700">
    <property type="term" value="F:DNA-binding transcription factor activity"/>
    <property type="evidence" value="ECO:0007669"/>
    <property type="project" value="InterPro"/>
</dbReference>
<reference evidence="2" key="1">
    <citation type="journal article" date="2021" name="PeerJ">
        <title>Extensive microbial diversity within the chicken gut microbiome revealed by metagenomics and culture.</title>
        <authorList>
            <person name="Gilroy R."/>
            <person name="Ravi A."/>
            <person name="Getino M."/>
            <person name="Pursley I."/>
            <person name="Horton D.L."/>
            <person name="Alikhan N.F."/>
            <person name="Baker D."/>
            <person name="Gharbi K."/>
            <person name="Hall N."/>
            <person name="Watson M."/>
            <person name="Adriaenssens E.M."/>
            <person name="Foster-Nyarko E."/>
            <person name="Jarju S."/>
            <person name="Secka A."/>
            <person name="Antonio M."/>
            <person name="Oren A."/>
            <person name="Chaudhuri R.R."/>
            <person name="La Ragione R."/>
            <person name="Hildebrand F."/>
            <person name="Pallen M.J."/>
        </authorList>
    </citation>
    <scope>NUCLEOTIDE SEQUENCE</scope>
    <source>
        <strain evidence="2">14324</strain>
    </source>
</reference>
<dbReference type="Proteomes" id="UP000824041">
    <property type="component" value="Unassembled WGS sequence"/>
</dbReference>